<protein>
    <submittedName>
        <fullName evidence="2">Uncharacterized protein</fullName>
    </submittedName>
</protein>
<sequence>MDPAFSSFAIALLLALAIAAAPVWPWSKRLGPRPMLVAALCLLVYALFAVWTA</sequence>
<proteinExistence type="predicted"/>
<name>A0A917A076_9HYPH</name>
<evidence type="ECO:0000313" key="2">
    <source>
        <dbReference type="EMBL" id="GGE20985.1"/>
    </source>
</evidence>
<evidence type="ECO:0000256" key="1">
    <source>
        <dbReference type="SAM" id="Phobius"/>
    </source>
</evidence>
<evidence type="ECO:0000313" key="3">
    <source>
        <dbReference type="Proteomes" id="UP000644699"/>
    </source>
</evidence>
<dbReference type="AlphaFoldDB" id="A0A917A076"/>
<comment type="caution">
    <text evidence="2">The sequence shown here is derived from an EMBL/GenBank/DDBJ whole genome shotgun (WGS) entry which is preliminary data.</text>
</comment>
<keyword evidence="3" id="KW-1185">Reference proteome</keyword>
<feature type="transmembrane region" description="Helical" evidence="1">
    <location>
        <begin position="35"/>
        <end position="52"/>
    </location>
</feature>
<reference evidence="2" key="1">
    <citation type="journal article" date="2014" name="Int. J. Syst. Evol. Microbiol.">
        <title>Complete genome sequence of Corynebacterium casei LMG S-19264T (=DSM 44701T), isolated from a smear-ripened cheese.</title>
        <authorList>
            <consortium name="US DOE Joint Genome Institute (JGI-PGF)"/>
            <person name="Walter F."/>
            <person name="Albersmeier A."/>
            <person name="Kalinowski J."/>
            <person name="Ruckert C."/>
        </authorList>
    </citation>
    <scope>NUCLEOTIDE SEQUENCE</scope>
    <source>
        <strain evidence="2">CGMCC 1.15367</strain>
    </source>
</reference>
<dbReference type="InterPro" id="IPR021738">
    <property type="entry name" value="DUF3309"/>
</dbReference>
<dbReference type="RefSeq" id="WP_188912568.1">
    <property type="nucleotide sequence ID" value="NZ_BMIQ01000009.1"/>
</dbReference>
<dbReference type="Pfam" id="PF11752">
    <property type="entry name" value="DUF3309"/>
    <property type="match status" value="1"/>
</dbReference>
<reference evidence="2" key="2">
    <citation type="submission" date="2020-09" db="EMBL/GenBank/DDBJ databases">
        <authorList>
            <person name="Sun Q."/>
            <person name="Zhou Y."/>
        </authorList>
    </citation>
    <scope>NUCLEOTIDE SEQUENCE</scope>
    <source>
        <strain evidence="2">CGMCC 1.15367</strain>
    </source>
</reference>
<keyword evidence="1" id="KW-1133">Transmembrane helix</keyword>
<dbReference type="EMBL" id="BMIQ01000009">
    <property type="protein sequence ID" value="GGE20985.1"/>
    <property type="molecule type" value="Genomic_DNA"/>
</dbReference>
<keyword evidence="1" id="KW-0472">Membrane</keyword>
<accession>A0A917A076</accession>
<organism evidence="2 3">
    <name type="scientific">Aureimonas endophytica</name>
    <dbReference type="NCBI Taxonomy" id="2027858"/>
    <lineage>
        <taxon>Bacteria</taxon>
        <taxon>Pseudomonadati</taxon>
        <taxon>Pseudomonadota</taxon>
        <taxon>Alphaproteobacteria</taxon>
        <taxon>Hyphomicrobiales</taxon>
        <taxon>Aurantimonadaceae</taxon>
        <taxon>Aureimonas</taxon>
    </lineage>
</organism>
<keyword evidence="1" id="KW-0812">Transmembrane</keyword>
<gene>
    <name evidence="2" type="ORF">GCM10011390_45320</name>
</gene>
<dbReference type="Proteomes" id="UP000644699">
    <property type="component" value="Unassembled WGS sequence"/>
</dbReference>